<feature type="compositionally biased region" description="Polar residues" evidence="1">
    <location>
        <begin position="28"/>
        <end position="43"/>
    </location>
</feature>
<protein>
    <submittedName>
        <fullName evidence="3">Putative oligomerization/nucleic acid binding protein</fullName>
    </submittedName>
</protein>
<evidence type="ECO:0000313" key="3">
    <source>
        <dbReference type="EMBL" id="TCS84593.1"/>
    </source>
</evidence>
<organism evidence="3 4">
    <name type="scientific">Tepidibacillus fermentans</name>
    <dbReference type="NCBI Taxonomy" id="1281767"/>
    <lineage>
        <taxon>Bacteria</taxon>
        <taxon>Bacillati</taxon>
        <taxon>Bacillota</taxon>
        <taxon>Bacilli</taxon>
        <taxon>Bacillales</taxon>
        <taxon>Bacillaceae</taxon>
        <taxon>Tepidibacillus</taxon>
    </lineage>
</organism>
<evidence type="ECO:0000256" key="1">
    <source>
        <dbReference type="SAM" id="MobiDB-lite"/>
    </source>
</evidence>
<dbReference type="Pfam" id="PF09851">
    <property type="entry name" value="SHOCT"/>
    <property type="match status" value="1"/>
</dbReference>
<dbReference type="AlphaFoldDB" id="A0A4R3KL18"/>
<evidence type="ECO:0000259" key="2">
    <source>
        <dbReference type="Pfam" id="PF09851"/>
    </source>
</evidence>
<keyword evidence="4" id="KW-1185">Reference proteome</keyword>
<evidence type="ECO:0000313" key="4">
    <source>
        <dbReference type="Proteomes" id="UP000295788"/>
    </source>
</evidence>
<name>A0A4R3KL18_9BACI</name>
<feature type="region of interest" description="Disordered" evidence="1">
    <location>
        <begin position="19"/>
        <end position="43"/>
    </location>
</feature>
<dbReference type="RefSeq" id="WP_165894907.1">
    <property type="nucleotide sequence ID" value="NZ_SMAB01000001.1"/>
</dbReference>
<reference evidence="3 4" key="1">
    <citation type="submission" date="2019-03" db="EMBL/GenBank/DDBJ databases">
        <title>Genomic Encyclopedia of Type Strains, Phase IV (KMG-IV): sequencing the most valuable type-strain genomes for metagenomic binning, comparative biology and taxonomic classification.</title>
        <authorList>
            <person name="Goeker M."/>
        </authorList>
    </citation>
    <scope>NUCLEOTIDE SEQUENCE [LARGE SCALE GENOMIC DNA]</scope>
    <source>
        <strain evidence="3 4">DSM 23802</strain>
    </source>
</reference>
<sequence length="75" mass="8839">MCGPFGRFHVGYYGPMQRPMEYDHRSEPSNMQHHQHVSGTLNQDESALGILQKRYVKGEISEEEYQKMKRVLIEQ</sequence>
<dbReference type="Proteomes" id="UP000295788">
    <property type="component" value="Unassembled WGS sequence"/>
</dbReference>
<dbReference type="EMBL" id="SMAB01000001">
    <property type="protein sequence ID" value="TCS84593.1"/>
    <property type="molecule type" value="Genomic_DNA"/>
</dbReference>
<feature type="domain" description="SHOCT" evidence="2">
    <location>
        <begin position="47"/>
        <end position="72"/>
    </location>
</feature>
<gene>
    <name evidence="3" type="ORF">EDD72_101262</name>
</gene>
<comment type="caution">
    <text evidence="3">The sequence shown here is derived from an EMBL/GenBank/DDBJ whole genome shotgun (WGS) entry which is preliminary data.</text>
</comment>
<proteinExistence type="predicted"/>
<dbReference type="InterPro" id="IPR018649">
    <property type="entry name" value="SHOCT"/>
</dbReference>
<accession>A0A4R3KL18</accession>